<dbReference type="EMBL" id="JAWHQM010000002">
    <property type="protein sequence ID" value="KAK5625396.1"/>
    <property type="molecule type" value="Genomic_DNA"/>
</dbReference>
<feature type="region of interest" description="Disordered" evidence="1">
    <location>
        <begin position="641"/>
        <end position="673"/>
    </location>
</feature>
<feature type="region of interest" description="Disordered" evidence="1">
    <location>
        <begin position="91"/>
        <end position="177"/>
    </location>
</feature>
<gene>
    <name evidence="2" type="ORF">RRF57_001112</name>
</gene>
<evidence type="ECO:0000256" key="1">
    <source>
        <dbReference type="SAM" id="MobiDB-lite"/>
    </source>
</evidence>
<feature type="region of interest" description="Disordered" evidence="1">
    <location>
        <begin position="514"/>
        <end position="564"/>
    </location>
</feature>
<accession>A0AAN7UGV2</accession>
<feature type="compositionally biased region" description="Basic and acidic residues" evidence="1">
    <location>
        <begin position="91"/>
        <end position="115"/>
    </location>
</feature>
<organism evidence="2 3">
    <name type="scientific">Xylaria bambusicola</name>
    <dbReference type="NCBI Taxonomy" id="326684"/>
    <lineage>
        <taxon>Eukaryota</taxon>
        <taxon>Fungi</taxon>
        <taxon>Dikarya</taxon>
        <taxon>Ascomycota</taxon>
        <taxon>Pezizomycotina</taxon>
        <taxon>Sordariomycetes</taxon>
        <taxon>Xylariomycetidae</taxon>
        <taxon>Xylariales</taxon>
        <taxon>Xylariaceae</taxon>
        <taxon>Xylaria</taxon>
    </lineage>
</organism>
<dbReference type="AlphaFoldDB" id="A0AAN7UGV2"/>
<name>A0AAN7UGV2_9PEZI</name>
<comment type="caution">
    <text evidence="2">The sequence shown here is derived from an EMBL/GenBank/DDBJ whole genome shotgun (WGS) entry which is preliminary data.</text>
</comment>
<keyword evidence="3" id="KW-1185">Reference proteome</keyword>
<protein>
    <submittedName>
        <fullName evidence="2">Uncharacterized protein</fullName>
    </submittedName>
</protein>
<feature type="compositionally biased region" description="Basic and acidic residues" evidence="1">
    <location>
        <begin position="317"/>
        <end position="333"/>
    </location>
</feature>
<dbReference type="Proteomes" id="UP001305414">
    <property type="component" value="Unassembled WGS sequence"/>
</dbReference>
<proteinExistence type="predicted"/>
<feature type="region of interest" description="Disordered" evidence="1">
    <location>
        <begin position="1"/>
        <end position="59"/>
    </location>
</feature>
<feature type="compositionally biased region" description="Basic residues" evidence="1">
    <location>
        <begin position="334"/>
        <end position="349"/>
    </location>
</feature>
<feature type="compositionally biased region" description="Basic and acidic residues" evidence="1">
    <location>
        <begin position="138"/>
        <end position="165"/>
    </location>
</feature>
<evidence type="ECO:0000313" key="2">
    <source>
        <dbReference type="EMBL" id="KAK5625396.1"/>
    </source>
</evidence>
<feature type="compositionally biased region" description="Low complexity" evidence="1">
    <location>
        <begin position="538"/>
        <end position="560"/>
    </location>
</feature>
<feature type="region of interest" description="Disordered" evidence="1">
    <location>
        <begin position="266"/>
        <end position="372"/>
    </location>
</feature>
<sequence>MHYSFDGNGLSREQLQAKAEAAELTGQLDGDSGHRETASPKSSKPNDSCDWRGDAPEPELDDLAHACEKNQQSSVRIDACHWRGDAPEKQEDFLDRICETEKQAKPPGRRDKPEEQADAIHMPIPRLPQVEEIPEILRLSEDDKSFDPKPDTKPPVEPLSRDKRKPERGKRPKKLKEPTGICECLPCFSRTSRHFAGRLVNIVTNKQWVYSILTDEIANEGEEESPTGDKTHSPWVDSLEQMPPSVIEKVNSGIKQTLEGAISMLTSRADEQRQSPKRTAEEKAKGSTSLAPESVAPLPSELYVPSPPLQPTELPPENDRSSASKKQEREKKRAERKARHEVKRRARQQKNKERKEKRQQAKERSRKEKEWKKAAEFGGELPAQLLRGLRVSPGSNTTYNSNCDICTKSAASVMSSKKRNPKCTTCAKAAERESTQQYLKSANIDLGNLPPCTEMDDILGLLRHMIGNGSVNTKSKGRAETSGEKRIDEGLVQHVALHVRDLVTNGGEAELHIHKCNTSGQPGPLGRHGLDGNRDSPASTDSAQIISSSSQNSDASTTSNPVEAEWPRTATVYGPGTPHYPIPGPYDMGHAAYHFYLPLPICHGFCPSPGQYDYHHRYSVPIFPQPAPFFSQEPKFNKEVASPVSGLAETVSTDTPRLSRDYHVRSRSRSGSI</sequence>
<feature type="compositionally biased region" description="Low complexity" evidence="1">
    <location>
        <begin position="13"/>
        <end position="24"/>
    </location>
</feature>
<feature type="compositionally biased region" description="Basic and acidic residues" evidence="1">
    <location>
        <begin position="350"/>
        <end position="372"/>
    </location>
</feature>
<feature type="compositionally biased region" description="Basic and acidic residues" evidence="1">
    <location>
        <begin position="268"/>
        <end position="285"/>
    </location>
</feature>
<evidence type="ECO:0000313" key="3">
    <source>
        <dbReference type="Proteomes" id="UP001305414"/>
    </source>
</evidence>
<reference evidence="2 3" key="1">
    <citation type="submission" date="2023-10" db="EMBL/GenBank/DDBJ databases">
        <title>Draft genome sequence of Xylaria bambusicola isolate GMP-LS, the root and basal stem rot pathogen of sugarcane in Indonesia.</title>
        <authorList>
            <person name="Selvaraj P."/>
            <person name="Muralishankar V."/>
            <person name="Muruganantham S."/>
            <person name="Sp S."/>
            <person name="Haryani S."/>
            <person name="Lau K.J.X."/>
            <person name="Naqvi N.I."/>
        </authorList>
    </citation>
    <scope>NUCLEOTIDE SEQUENCE [LARGE SCALE GENOMIC DNA]</scope>
    <source>
        <strain evidence="2">GMP-LS</strain>
    </source>
</reference>
<feature type="compositionally biased region" description="Pro residues" evidence="1">
    <location>
        <begin position="305"/>
        <end position="314"/>
    </location>
</feature>